<feature type="transmembrane region" description="Helical" evidence="1">
    <location>
        <begin position="35"/>
        <end position="54"/>
    </location>
</feature>
<keyword evidence="1" id="KW-0472">Membrane</keyword>
<organism evidence="2 3">
    <name type="scientific">Hymenobacter negativus</name>
    <dbReference type="NCBI Taxonomy" id="2795026"/>
    <lineage>
        <taxon>Bacteria</taxon>
        <taxon>Pseudomonadati</taxon>
        <taxon>Bacteroidota</taxon>
        <taxon>Cytophagia</taxon>
        <taxon>Cytophagales</taxon>
        <taxon>Hymenobacteraceae</taxon>
        <taxon>Hymenobacter</taxon>
    </lineage>
</organism>
<accession>A0ABS3QP05</accession>
<keyword evidence="3" id="KW-1185">Reference proteome</keyword>
<dbReference type="Proteomes" id="UP000664369">
    <property type="component" value="Unassembled WGS sequence"/>
</dbReference>
<gene>
    <name evidence="2" type="ORF">J4E00_27970</name>
</gene>
<evidence type="ECO:0000256" key="1">
    <source>
        <dbReference type="SAM" id="Phobius"/>
    </source>
</evidence>
<keyword evidence="1" id="KW-1133">Transmembrane helix</keyword>
<sequence>MARHDQHRANRAVGAAGVRGAAVDVACAPTMNPAYYVYGLVLHALLSGYVLAGASW</sequence>
<keyword evidence="1" id="KW-0812">Transmembrane</keyword>
<evidence type="ECO:0000313" key="2">
    <source>
        <dbReference type="EMBL" id="MBO2012932.1"/>
    </source>
</evidence>
<proteinExistence type="predicted"/>
<comment type="caution">
    <text evidence="2">The sequence shown here is derived from an EMBL/GenBank/DDBJ whole genome shotgun (WGS) entry which is preliminary data.</text>
</comment>
<name>A0ABS3QP05_9BACT</name>
<reference evidence="2 3" key="1">
    <citation type="submission" date="2021-03" db="EMBL/GenBank/DDBJ databases">
        <authorList>
            <person name="Kim M.K."/>
        </authorList>
    </citation>
    <scope>NUCLEOTIDE SEQUENCE [LARGE SCALE GENOMIC DNA]</scope>
    <source>
        <strain evidence="2 3">BT442</strain>
    </source>
</reference>
<protein>
    <submittedName>
        <fullName evidence="2">Uncharacterized protein</fullName>
    </submittedName>
</protein>
<dbReference type="RefSeq" id="WP_208178672.1">
    <property type="nucleotide sequence ID" value="NZ_JAGETZ010000023.1"/>
</dbReference>
<evidence type="ECO:0000313" key="3">
    <source>
        <dbReference type="Proteomes" id="UP000664369"/>
    </source>
</evidence>
<dbReference type="EMBL" id="JAGETZ010000023">
    <property type="protein sequence ID" value="MBO2012932.1"/>
    <property type="molecule type" value="Genomic_DNA"/>
</dbReference>